<organism evidence="1 2">
    <name type="scientific">Vibrio parahaemolyticus</name>
    <dbReference type="NCBI Taxonomy" id="670"/>
    <lineage>
        <taxon>Bacteria</taxon>
        <taxon>Pseudomonadati</taxon>
        <taxon>Pseudomonadota</taxon>
        <taxon>Gammaproteobacteria</taxon>
        <taxon>Vibrionales</taxon>
        <taxon>Vibrionaceae</taxon>
        <taxon>Vibrio</taxon>
    </lineage>
</organism>
<protein>
    <submittedName>
        <fullName evidence="1">Chemotaxis protein</fullName>
    </submittedName>
</protein>
<gene>
    <name evidence="1" type="ORF">HKB21_00365</name>
</gene>
<evidence type="ECO:0000313" key="1">
    <source>
        <dbReference type="EMBL" id="NMU24073.1"/>
    </source>
</evidence>
<dbReference type="EMBL" id="JABCLD010000085">
    <property type="protein sequence ID" value="NMU24073.1"/>
    <property type="molecule type" value="Genomic_DNA"/>
</dbReference>
<dbReference type="AlphaFoldDB" id="A0A7Y0S0N2"/>
<reference evidence="1 2" key="1">
    <citation type="submission" date="2020-04" db="EMBL/GenBank/DDBJ databases">
        <title>Whole-genome sequencing of Vibrio spp. from China reveals different genetic environments of blaCTX-M-14 among diverse lineages.</title>
        <authorList>
            <person name="Zheng Z."/>
            <person name="Ye L."/>
            <person name="Chen S."/>
        </authorList>
    </citation>
    <scope>NUCLEOTIDE SEQUENCE [LARGE SCALE GENOMIC DNA]</scope>
    <source>
        <strain evidence="1 2">Vb0574</strain>
    </source>
</reference>
<feature type="non-terminal residue" evidence="1">
    <location>
        <position position="91"/>
    </location>
</feature>
<sequence>DFNNPLMEYIYCGRINDLAEIELGMKMRKQFANALLGRVGVSVKDSCEETRASANSAATNSQQVTENLSAQKVEIDSVATAVNEMQASSSE</sequence>
<evidence type="ECO:0000313" key="2">
    <source>
        <dbReference type="Proteomes" id="UP000555836"/>
    </source>
</evidence>
<proteinExistence type="predicted"/>
<name>A0A7Y0S0N2_VIBPH</name>
<accession>A0A7Y0S0N2</accession>
<feature type="non-terminal residue" evidence="1">
    <location>
        <position position="1"/>
    </location>
</feature>
<dbReference type="Proteomes" id="UP000555836">
    <property type="component" value="Unassembled WGS sequence"/>
</dbReference>
<comment type="caution">
    <text evidence="1">The sequence shown here is derived from an EMBL/GenBank/DDBJ whole genome shotgun (WGS) entry which is preliminary data.</text>
</comment>